<proteinExistence type="inferred from homology"/>
<evidence type="ECO:0000313" key="13">
    <source>
        <dbReference type="Proteomes" id="UP000230750"/>
    </source>
</evidence>
<feature type="transmembrane region" description="Helical" evidence="10">
    <location>
        <begin position="45"/>
        <end position="66"/>
    </location>
</feature>
<dbReference type="CDD" id="cd00637">
    <property type="entry name" value="7tm_classA_rhodopsin-like"/>
    <property type="match status" value="1"/>
</dbReference>
<evidence type="ECO:0000256" key="2">
    <source>
        <dbReference type="ARBA" id="ARBA00022692"/>
    </source>
</evidence>
<evidence type="ECO:0000256" key="8">
    <source>
        <dbReference type="RuleBase" id="RU000688"/>
    </source>
</evidence>
<organism evidence="12 13">
    <name type="scientific">Stichopus japonicus</name>
    <name type="common">Sea cucumber</name>
    <dbReference type="NCBI Taxonomy" id="307972"/>
    <lineage>
        <taxon>Eukaryota</taxon>
        <taxon>Metazoa</taxon>
        <taxon>Echinodermata</taxon>
        <taxon>Eleutherozoa</taxon>
        <taxon>Echinozoa</taxon>
        <taxon>Holothuroidea</taxon>
        <taxon>Aspidochirotacea</taxon>
        <taxon>Aspidochirotida</taxon>
        <taxon>Stichopodidae</taxon>
        <taxon>Apostichopus</taxon>
    </lineage>
</organism>
<protein>
    <submittedName>
        <fullName evidence="12">Putative somatostatin receptor type 2-like</fullName>
    </submittedName>
</protein>
<evidence type="ECO:0000256" key="7">
    <source>
        <dbReference type="ARBA" id="ARBA00023224"/>
    </source>
</evidence>
<evidence type="ECO:0000256" key="4">
    <source>
        <dbReference type="ARBA" id="ARBA00023040"/>
    </source>
</evidence>
<dbReference type="Proteomes" id="UP000230750">
    <property type="component" value="Unassembled WGS sequence"/>
</dbReference>
<evidence type="ECO:0000256" key="5">
    <source>
        <dbReference type="ARBA" id="ARBA00023136"/>
    </source>
</evidence>
<dbReference type="Pfam" id="PF00001">
    <property type="entry name" value="7tm_1"/>
    <property type="match status" value="1"/>
</dbReference>
<dbReference type="PROSITE" id="PS00237">
    <property type="entry name" value="G_PROTEIN_RECEP_F1_1"/>
    <property type="match status" value="1"/>
</dbReference>
<dbReference type="PANTHER" id="PTHR24243">
    <property type="entry name" value="G-PROTEIN COUPLED RECEPTOR"/>
    <property type="match status" value="1"/>
</dbReference>
<evidence type="ECO:0000256" key="6">
    <source>
        <dbReference type="ARBA" id="ARBA00023170"/>
    </source>
</evidence>
<dbReference type="PRINTS" id="PR00237">
    <property type="entry name" value="GPCRRHODOPSN"/>
</dbReference>
<keyword evidence="5 10" id="KW-0472">Membrane</keyword>
<reference evidence="12 13" key="1">
    <citation type="journal article" date="2017" name="PLoS Biol.">
        <title>The sea cucumber genome provides insights into morphological evolution and visceral regeneration.</title>
        <authorList>
            <person name="Zhang X."/>
            <person name="Sun L."/>
            <person name="Yuan J."/>
            <person name="Sun Y."/>
            <person name="Gao Y."/>
            <person name="Zhang L."/>
            <person name="Li S."/>
            <person name="Dai H."/>
            <person name="Hamel J.F."/>
            <person name="Liu C."/>
            <person name="Yu Y."/>
            <person name="Liu S."/>
            <person name="Lin W."/>
            <person name="Guo K."/>
            <person name="Jin S."/>
            <person name="Xu P."/>
            <person name="Storey K.B."/>
            <person name="Huan P."/>
            <person name="Zhang T."/>
            <person name="Zhou Y."/>
            <person name="Zhang J."/>
            <person name="Lin C."/>
            <person name="Li X."/>
            <person name="Xing L."/>
            <person name="Huo D."/>
            <person name="Sun M."/>
            <person name="Wang L."/>
            <person name="Mercier A."/>
            <person name="Li F."/>
            <person name="Yang H."/>
            <person name="Xiang J."/>
        </authorList>
    </citation>
    <scope>NUCLEOTIDE SEQUENCE [LARGE SCALE GENOMIC DNA]</scope>
    <source>
        <strain evidence="12">Shaxun</strain>
        <tissue evidence="12">Muscle</tissue>
    </source>
</reference>
<feature type="transmembrane region" description="Helical" evidence="10">
    <location>
        <begin position="87"/>
        <end position="107"/>
    </location>
</feature>
<feature type="transmembrane region" description="Helical" evidence="10">
    <location>
        <begin position="12"/>
        <end position="33"/>
    </location>
</feature>
<keyword evidence="4 8" id="KW-0297">G-protein coupled receptor</keyword>
<dbReference type="AlphaFoldDB" id="A0A2G8LE30"/>
<evidence type="ECO:0000313" key="12">
    <source>
        <dbReference type="EMBL" id="PIK58465.1"/>
    </source>
</evidence>
<dbReference type="EMBL" id="MRZV01000112">
    <property type="protein sequence ID" value="PIK58465.1"/>
    <property type="molecule type" value="Genomic_DNA"/>
</dbReference>
<dbReference type="STRING" id="307972.A0A2G8LE30"/>
<keyword evidence="7 8" id="KW-0807">Transducer</keyword>
<dbReference type="Gene3D" id="1.20.1070.10">
    <property type="entry name" value="Rhodopsin 7-helix transmembrane proteins"/>
    <property type="match status" value="1"/>
</dbReference>
<dbReference type="PANTHER" id="PTHR24243:SF208">
    <property type="entry name" value="PYROKININ-1 RECEPTOR"/>
    <property type="match status" value="1"/>
</dbReference>
<evidence type="ECO:0000256" key="9">
    <source>
        <dbReference type="SAM" id="MobiDB-lite"/>
    </source>
</evidence>
<dbReference type="InterPro" id="IPR000276">
    <property type="entry name" value="GPCR_Rhodpsn"/>
</dbReference>
<keyword evidence="6 8" id="KW-0675">Receptor</keyword>
<gene>
    <name evidence="12" type="ORF">BSL78_04598</name>
</gene>
<evidence type="ECO:0000256" key="10">
    <source>
        <dbReference type="SAM" id="Phobius"/>
    </source>
</evidence>
<dbReference type="OrthoDB" id="2132067at2759"/>
<feature type="transmembrane region" description="Helical" evidence="10">
    <location>
        <begin position="193"/>
        <end position="218"/>
    </location>
</feature>
<comment type="similarity">
    <text evidence="8">Belongs to the G-protein coupled receptor 1 family.</text>
</comment>
<evidence type="ECO:0000259" key="11">
    <source>
        <dbReference type="PROSITE" id="PS50262"/>
    </source>
</evidence>
<sequence>MAATATKSPSRADLLTSTVIILLEISEFFKGLWPVLWGTDIQCQLYRIGRFLCLDVTVFLMMAIAIDRYIAVIHPLTYKMKCSSKRTKFVLFLLWVVALILATPVGINFRTVYGKVINGPAHGVCAVGRLYHVNDVNYMAVYISLVLMAIPAITTGTIYTILVLYVRKHNLKFATQSHDSNAVRKNHWKMAKVLLAVFMAYVICYTPYLVFYICGFLRYRLPQVVRQIFLELPYANSCVNPILYMLMNKQFRNKTWALIGCSQEDGEHKTVVSTLSSSKDAESKYYEQPVDTSEEM</sequence>
<comment type="subcellular location">
    <subcellularLocation>
        <location evidence="1">Membrane</location>
        <topology evidence="1">Multi-pass membrane protein</topology>
    </subcellularLocation>
</comment>
<keyword evidence="2 8" id="KW-0812">Transmembrane</keyword>
<dbReference type="GO" id="GO:0004930">
    <property type="term" value="F:G protein-coupled receptor activity"/>
    <property type="evidence" value="ECO:0007669"/>
    <property type="project" value="UniProtKB-KW"/>
</dbReference>
<feature type="region of interest" description="Disordered" evidence="9">
    <location>
        <begin position="272"/>
        <end position="296"/>
    </location>
</feature>
<evidence type="ECO:0000256" key="3">
    <source>
        <dbReference type="ARBA" id="ARBA00022989"/>
    </source>
</evidence>
<accession>A0A2G8LE30</accession>
<keyword evidence="3 10" id="KW-1133">Transmembrane helix</keyword>
<comment type="caution">
    <text evidence="12">The sequence shown here is derived from an EMBL/GenBank/DDBJ whole genome shotgun (WGS) entry which is preliminary data.</text>
</comment>
<feature type="domain" description="G-protein coupled receptors family 1 profile" evidence="11">
    <location>
        <begin position="1"/>
        <end position="244"/>
    </location>
</feature>
<dbReference type="InterPro" id="IPR017452">
    <property type="entry name" value="GPCR_Rhodpsn_7TM"/>
</dbReference>
<evidence type="ECO:0000256" key="1">
    <source>
        <dbReference type="ARBA" id="ARBA00004141"/>
    </source>
</evidence>
<name>A0A2G8LE30_STIJA</name>
<keyword evidence="13" id="KW-1185">Reference proteome</keyword>
<dbReference type="SUPFAM" id="SSF81321">
    <property type="entry name" value="Family A G protein-coupled receptor-like"/>
    <property type="match status" value="1"/>
</dbReference>
<dbReference type="PROSITE" id="PS50262">
    <property type="entry name" value="G_PROTEIN_RECEP_F1_2"/>
    <property type="match status" value="1"/>
</dbReference>
<feature type="transmembrane region" description="Helical" evidence="10">
    <location>
        <begin position="139"/>
        <end position="166"/>
    </location>
</feature>
<dbReference type="GO" id="GO:0016020">
    <property type="term" value="C:membrane"/>
    <property type="evidence" value="ECO:0007669"/>
    <property type="project" value="UniProtKB-SubCell"/>
</dbReference>